<dbReference type="AlphaFoldDB" id="A0A2I0JEE8"/>
<dbReference type="PANTHER" id="PTHR36709">
    <property type="entry name" value="OS02G0604100 PROTEIN"/>
    <property type="match status" value="1"/>
</dbReference>
<sequence length="135" mass="14906">MAKFNAVQKRRRALIADMKRAHRGEPSTGKLKTKPQPLSVSGKRKQKLLKKWRREQKGAIEKGLITMQDMEMSVAEAGGTSREGSIAPPPAGFPMKKKKGLKLKQLMHKGKGNKKKNNSPKASAVEASPLDSMME</sequence>
<evidence type="ECO:0000313" key="1">
    <source>
        <dbReference type="EMBL" id="PKI54599.1"/>
    </source>
</evidence>
<keyword evidence="2" id="KW-1185">Reference proteome</keyword>
<dbReference type="Proteomes" id="UP000233551">
    <property type="component" value="Unassembled WGS sequence"/>
</dbReference>
<name>A0A2I0JEE8_PUNGR</name>
<dbReference type="OrthoDB" id="775892at2759"/>
<proteinExistence type="predicted"/>
<accession>A0A2I0JEE8</accession>
<protein>
    <submittedName>
        <fullName evidence="1">Uncharacterized protein</fullName>
    </submittedName>
</protein>
<dbReference type="GeneID" id="116194319"/>
<evidence type="ECO:0000313" key="2">
    <source>
        <dbReference type="Proteomes" id="UP000233551"/>
    </source>
</evidence>
<dbReference type="STRING" id="22663.A0A2I0JEE8"/>
<gene>
    <name evidence="1" type="ORF">CRG98_025113</name>
</gene>
<dbReference type="PANTHER" id="PTHR36709:SF1">
    <property type="entry name" value="OS02G0604100 PROTEIN"/>
    <property type="match status" value="1"/>
</dbReference>
<comment type="caution">
    <text evidence="1">The sequence shown here is derived from an EMBL/GenBank/DDBJ whole genome shotgun (WGS) entry which is preliminary data.</text>
</comment>
<organism evidence="1 2">
    <name type="scientific">Punica granatum</name>
    <name type="common">Pomegranate</name>
    <dbReference type="NCBI Taxonomy" id="22663"/>
    <lineage>
        <taxon>Eukaryota</taxon>
        <taxon>Viridiplantae</taxon>
        <taxon>Streptophyta</taxon>
        <taxon>Embryophyta</taxon>
        <taxon>Tracheophyta</taxon>
        <taxon>Spermatophyta</taxon>
        <taxon>Magnoliopsida</taxon>
        <taxon>eudicotyledons</taxon>
        <taxon>Gunneridae</taxon>
        <taxon>Pentapetalae</taxon>
        <taxon>rosids</taxon>
        <taxon>malvids</taxon>
        <taxon>Myrtales</taxon>
        <taxon>Lythraceae</taxon>
        <taxon>Punica</taxon>
    </lineage>
</organism>
<reference evidence="1 2" key="1">
    <citation type="submission" date="2017-11" db="EMBL/GenBank/DDBJ databases">
        <title>De-novo sequencing of pomegranate (Punica granatum L.) genome.</title>
        <authorList>
            <person name="Akparov Z."/>
            <person name="Amiraslanov A."/>
            <person name="Hajiyeva S."/>
            <person name="Abbasov M."/>
            <person name="Kaur K."/>
            <person name="Hamwieh A."/>
            <person name="Solovyev V."/>
            <person name="Salamov A."/>
            <person name="Braich B."/>
            <person name="Kosarev P."/>
            <person name="Mahmoud A."/>
            <person name="Hajiyev E."/>
            <person name="Babayeva S."/>
            <person name="Izzatullayeva V."/>
            <person name="Mammadov A."/>
            <person name="Mammadov A."/>
            <person name="Sharifova S."/>
            <person name="Ojaghi J."/>
            <person name="Eynullazada K."/>
            <person name="Bayramov B."/>
            <person name="Abdulazimova A."/>
            <person name="Shahmuradov I."/>
        </authorList>
    </citation>
    <scope>NUCLEOTIDE SEQUENCE [LARGE SCALE GENOMIC DNA]</scope>
    <source>
        <strain evidence="2">cv. AG2017</strain>
        <tissue evidence="1">Leaf</tissue>
    </source>
</reference>
<dbReference type="EMBL" id="PGOL01001778">
    <property type="protein sequence ID" value="PKI54599.1"/>
    <property type="molecule type" value="Genomic_DNA"/>
</dbReference>